<feature type="domain" description="ELMO" evidence="1">
    <location>
        <begin position="765"/>
        <end position="892"/>
    </location>
</feature>
<proteinExistence type="predicted"/>
<reference evidence="2" key="1">
    <citation type="submission" date="2022-06" db="EMBL/GenBank/DDBJ databases">
        <authorList>
            <person name="Berger JAMES D."/>
            <person name="Berger JAMES D."/>
        </authorList>
    </citation>
    <scope>NUCLEOTIDE SEQUENCE [LARGE SCALE GENOMIC DNA]</scope>
</reference>
<organism evidence="2 3">
    <name type="scientific">Schistosoma rodhaini</name>
    <dbReference type="NCBI Taxonomy" id="6188"/>
    <lineage>
        <taxon>Eukaryota</taxon>
        <taxon>Metazoa</taxon>
        <taxon>Spiralia</taxon>
        <taxon>Lophotrochozoa</taxon>
        <taxon>Platyhelminthes</taxon>
        <taxon>Trematoda</taxon>
        <taxon>Digenea</taxon>
        <taxon>Strigeidida</taxon>
        <taxon>Schistosomatoidea</taxon>
        <taxon>Schistosomatidae</taxon>
        <taxon>Schistosoma</taxon>
    </lineage>
</organism>
<dbReference type="Proteomes" id="UP000050792">
    <property type="component" value="Unassembled WGS sequence"/>
</dbReference>
<dbReference type="WBParaSite" id="SRDH1_4290.4">
    <property type="protein sequence ID" value="SRDH1_4290.4"/>
    <property type="gene ID" value="SRDH1_4290"/>
</dbReference>
<dbReference type="InterPro" id="IPR006816">
    <property type="entry name" value="ELMO_dom"/>
</dbReference>
<evidence type="ECO:0000313" key="3">
    <source>
        <dbReference type="WBParaSite" id="SRDH1_4290.4"/>
    </source>
</evidence>
<reference evidence="3" key="2">
    <citation type="submission" date="2023-11" db="UniProtKB">
        <authorList>
            <consortium name="WormBaseParasite"/>
        </authorList>
    </citation>
    <scope>IDENTIFICATION</scope>
</reference>
<evidence type="ECO:0000259" key="1">
    <source>
        <dbReference type="Pfam" id="PF04727"/>
    </source>
</evidence>
<name>A0AA85FD15_9TREM</name>
<keyword evidence="2" id="KW-1185">Reference proteome</keyword>
<dbReference type="Pfam" id="PF04727">
    <property type="entry name" value="ELMO_CED12"/>
    <property type="match status" value="1"/>
</dbReference>
<accession>A0AA85FD15</accession>
<sequence length="1342" mass="154911">MHSVTEINNSAEIFTCLSTLKSTSTVSSSSLSSPSETNLNNSDLHKFCLDESYPPSSEIFNPILDNILSLSVTSHNNYADKISSSPYNNGNSECLIHHDHKPQLHQNYVEFVEDHYGFFCICHNCEINHSIDPINTSYVINDAKKTLSQSTVSSTSSSTGLAYLSVSSQLNGNNIDDDEQRGTIDQAKTFLKRFQNFITHSVKRKSNRLLKNYNENFGTCDDHNNLYTIKVSTVSKSHLISYHKKRSRSLRTISNCVQSKCSLNNNNNNDNNNSGIQQKHDRIKMPHCLDDDIHSDKYFIHSNTKKPTCHHFGLVSRAVEKFISNLNKALDCLADNRNTTTITFVNSNCNPLHHLYGPFKQLLMELAIVLQCKQFNRDFVKCEGHCKLFHLVECIDKLDKKFHDEIWSYVLSCLLELSNHAITNRFIICNNTPNNNSSNSNNNNNNIKLYPHEICLTQENDPRKYLSEEMLIQQDENINQIQYSSTSILPMKNVYGVEEFFSWQLVSDKFLSVIIEHCRKETNLECLLNEMKLLLKIMTDYPVHIQYVTKQTEQGFVLDLLKIIQLNIVGYKSAVNYNSTRLETLRCEIQNLIMKFLYVIFYYGKQQSHLVCLIHQFYGNIQFTEWIPELRNRSLWELMINSYYRKKHHFDHSMMETFSSCLPSSDDNSENTVVLNFLKDFSNFLENEALCKTECIQSNNDNTNINIYNPSIDNVEKEPQQRILSHRLCSNNSITNTTIHGHNNKQSSMQLLISVCRVQQVINSLLFTIMKTPLARTSEETVEKMKQLCSAVYFDEYTINSTDQCIEEACIKLGFKIPTDPYADFEKPPGTLGFQCIYNYIMKNRNKLIDMLNYAYPCQKHSYLTTNTTNNHCKLNHLSEFNTLSSLNVNNNNDNNNVNEISSKSSQQRIQRHFSTVDSNSIKNILHTTHLHDDSIHNQRNNFTGRRFTMDSLIATSNLSQSFKPMKEYYSHNSFPCNYSISSSSTVSSSLIDKKPLFPIIEAANAVTSMLCELLATNDTIHEPIMIVEQDDKDFYLSSPLYPILLNKSNNNTNHYQSNLSSFEDIFDCVFSKFFSSWTQMKAVPEDLVAILCVVREQINRILKTIPISLEEFENSLIKFNPYDVPSMWSKRENRLRVDMLHNHPALIELRNDVRKRHQGHVYENRLNILSNSAPLEYIPSKGSKLCSKDNQSFTVLLSPDRKSLVIRDTNQIIREIWQLNCISRVSLGITEKVKKNPERTLLFQVELFDIPNQDDPNESTSNKPRCFRVTLLARSIIEYNYWLDGLFLLNKLNNPSDYYNEDVERLTELDMCIRLSSLDLNQLPKREISIPTDPPPPLDFI</sequence>
<protein>
    <recommendedName>
        <fullName evidence="1">ELMO domain-containing protein</fullName>
    </recommendedName>
</protein>
<evidence type="ECO:0000313" key="2">
    <source>
        <dbReference type="Proteomes" id="UP000050792"/>
    </source>
</evidence>